<dbReference type="PANTHER" id="PTHR12465">
    <property type="entry name" value="UBIQUITIN SPECIFIC PROTEASE HOMOLOG 49"/>
    <property type="match status" value="1"/>
</dbReference>
<comment type="similarity">
    <text evidence="2 4">Belongs to the Mediator complex subunit 20 family.</text>
</comment>
<comment type="subcellular location">
    <subcellularLocation>
        <location evidence="1 4">Nucleus</location>
    </subcellularLocation>
</comment>
<dbReference type="Pfam" id="PF08612">
    <property type="entry name" value="Med20"/>
    <property type="match status" value="1"/>
</dbReference>
<dbReference type="InterPro" id="IPR013921">
    <property type="entry name" value="Mediator_Med20"/>
</dbReference>
<reference evidence="5 6" key="1">
    <citation type="journal article" date="2021" name="BMC Genomics">
        <title>Datura genome reveals duplications of psychoactive alkaloid biosynthetic genes and high mutation rate following tissue culture.</title>
        <authorList>
            <person name="Rajewski A."/>
            <person name="Carter-House D."/>
            <person name="Stajich J."/>
            <person name="Litt A."/>
        </authorList>
    </citation>
    <scope>NUCLEOTIDE SEQUENCE [LARGE SCALE GENOMIC DNA]</scope>
    <source>
        <strain evidence="5">AR-01</strain>
    </source>
</reference>
<evidence type="ECO:0000313" key="5">
    <source>
        <dbReference type="EMBL" id="MCE5167044.1"/>
    </source>
</evidence>
<evidence type="ECO:0000256" key="3">
    <source>
        <dbReference type="ARBA" id="ARBA00023242"/>
    </source>
</evidence>
<evidence type="ECO:0000256" key="1">
    <source>
        <dbReference type="ARBA" id="ARBA00004123"/>
    </source>
</evidence>
<keyword evidence="4" id="KW-0010">Activator</keyword>
<evidence type="ECO:0000313" key="6">
    <source>
        <dbReference type="Proteomes" id="UP000823775"/>
    </source>
</evidence>
<keyword evidence="4" id="KW-0804">Transcription</keyword>
<dbReference type="PANTHER" id="PTHR12465:SF0">
    <property type="entry name" value="MEDIATOR OF RNA POLYMERASE II TRANSCRIPTION SUBUNIT 20"/>
    <property type="match status" value="1"/>
</dbReference>
<organism evidence="5 6">
    <name type="scientific">Datura stramonium</name>
    <name type="common">Jimsonweed</name>
    <name type="synonym">Common thornapple</name>
    <dbReference type="NCBI Taxonomy" id="4076"/>
    <lineage>
        <taxon>Eukaryota</taxon>
        <taxon>Viridiplantae</taxon>
        <taxon>Streptophyta</taxon>
        <taxon>Embryophyta</taxon>
        <taxon>Tracheophyta</taxon>
        <taxon>Spermatophyta</taxon>
        <taxon>Magnoliopsida</taxon>
        <taxon>eudicotyledons</taxon>
        <taxon>Gunneridae</taxon>
        <taxon>Pentapetalae</taxon>
        <taxon>asterids</taxon>
        <taxon>lamiids</taxon>
        <taxon>Solanales</taxon>
        <taxon>Solanaceae</taxon>
        <taxon>Solanoideae</taxon>
        <taxon>Datureae</taxon>
        <taxon>Datura</taxon>
    </lineage>
</organism>
<evidence type="ECO:0000256" key="2">
    <source>
        <dbReference type="ARBA" id="ARBA00010743"/>
    </source>
</evidence>
<keyword evidence="3 4" id="KW-0539">Nucleus</keyword>
<accession>A0ABS8Y7X7</accession>
<feature type="non-terminal residue" evidence="5">
    <location>
        <position position="1"/>
    </location>
</feature>
<comment type="subunit">
    <text evidence="4">Component of the Mediator complex.</text>
</comment>
<gene>
    <name evidence="5" type="primary">MED20A_4</name>
    <name evidence="4" type="synonym">MED20</name>
    <name evidence="5" type="ORF">HAX54_034915</name>
</gene>
<comment type="function">
    <text evidence="4">Component of the Mediator complex, a coactivator involved in the regulated transcription of nearly all RNA polymerase II-dependent genes. Mediator functions as a bridge to convey information from gene-specific regulatory proteins to the basal RNA polymerase II transcription machinery. Mediator is recruited to promoters by direct interactions with regulatory proteins and serves as a scaffold for the assembly of a functional preinitiation complex with RNA polymerase II and the general transcription factors.</text>
</comment>
<evidence type="ECO:0000256" key="4">
    <source>
        <dbReference type="RuleBase" id="RU364152"/>
    </source>
</evidence>
<dbReference type="Proteomes" id="UP000823775">
    <property type="component" value="Unassembled WGS sequence"/>
</dbReference>
<proteinExistence type="inferred from homology"/>
<feature type="non-terminal residue" evidence="5">
    <location>
        <position position="113"/>
    </location>
</feature>
<name>A0ABS8Y7X7_DATST</name>
<protein>
    <recommendedName>
        <fullName evidence="4">Mediator of RNA polymerase II transcription subunit 20</fullName>
    </recommendedName>
    <alternativeName>
        <fullName evidence="4">Mediator complex subunit 20</fullName>
    </alternativeName>
</protein>
<keyword evidence="4" id="KW-0805">Transcription regulation</keyword>
<comment type="caution">
    <text evidence="5">The sequence shown here is derived from an EMBL/GenBank/DDBJ whole genome shotgun (WGS) entry which is preliminary data.</text>
</comment>
<dbReference type="EMBL" id="JACEIK010045275">
    <property type="protein sequence ID" value="MCE5167044.1"/>
    <property type="molecule type" value="Genomic_DNA"/>
</dbReference>
<sequence>GFEYEFGDFWLRVGKVVPINSENLRGIVMEMEYRPIFSWETSHLIMGEFFDICQEALGKKSLPGHFVRTESNFSEYDLSDQYTSQHTAVQYASIMAQMVATARSSSQTMRNQN</sequence>
<keyword evidence="6" id="KW-1185">Reference proteome</keyword>